<reference evidence="1" key="1">
    <citation type="submission" date="2022-11" db="EMBL/GenBank/DDBJ databases">
        <authorList>
            <person name="Morgan W.R."/>
            <person name="Tartar A."/>
        </authorList>
    </citation>
    <scope>NUCLEOTIDE SEQUENCE</scope>
    <source>
        <strain evidence="1">ARSEF 373</strain>
    </source>
</reference>
<dbReference type="Proteomes" id="UP001146120">
    <property type="component" value="Unassembled WGS sequence"/>
</dbReference>
<reference evidence="1" key="2">
    <citation type="journal article" date="2023" name="Microbiol Resour">
        <title>Decontamination and Annotation of the Draft Genome Sequence of the Oomycete Lagenidium giganteum ARSEF 373.</title>
        <authorList>
            <person name="Morgan W.R."/>
            <person name="Tartar A."/>
        </authorList>
    </citation>
    <scope>NUCLEOTIDE SEQUENCE</scope>
    <source>
        <strain evidence="1">ARSEF 373</strain>
    </source>
</reference>
<accession>A0AAV2Z876</accession>
<proteinExistence type="predicted"/>
<protein>
    <submittedName>
        <fullName evidence="1">Uncharacterized protein</fullName>
    </submittedName>
</protein>
<organism evidence="1 2">
    <name type="scientific">Lagenidium giganteum</name>
    <dbReference type="NCBI Taxonomy" id="4803"/>
    <lineage>
        <taxon>Eukaryota</taxon>
        <taxon>Sar</taxon>
        <taxon>Stramenopiles</taxon>
        <taxon>Oomycota</taxon>
        <taxon>Peronosporomycetes</taxon>
        <taxon>Pythiales</taxon>
        <taxon>Pythiaceae</taxon>
    </lineage>
</organism>
<sequence>MCYYHDVYNVHKLVKHLPPDDVKAVFRGLKRMHFATLQTDLQSISAAVITNWRKRSSLCSLARYFTKEWLDGRFWR</sequence>
<dbReference type="AlphaFoldDB" id="A0AAV2Z876"/>
<evidence type="ECO:0000313" key="2">
    <source>
        <dbReference type="Proteomes" id="UP001146120"/>
    </source>
</evidence>
<keyword evidence="2" id="KW-1185">Reference proteome</keyword>
<evidence type="ECO:0000313" key="1">
    <source>
        <dbReference type="EMBL" id="DBA00830.1"/>
    </source>
</evidence>
<comment type="caution">
    <text evidence="1">The sequence shown here is derived from an EMBL/GenBank/DDBJ whole genome shotgun (WGS) entry which is preliminary data.</text>
</comment>
<dbReference type="EMBL" id="DAKRPA010000057">
    <property type="protein sequence ID" value="DBA00830.1"/>
    <property type="molecule type" value="Genomic_DNA"/>
</dbReference>
<name>A0AAV2Z876_9STRA</name>
<gene>
    <name evidence="1" type="ORF">N0F65_008473</name>
</gene>